<reference evidence="4" key="6">
    <citation type="submission" date="2011-05" db="EMBL/GenBank/DDBJ databases">
        <title>Complete sequence of Collimonas fungivorans Ter331.</title>
        <authorList>
            <person name="Leveau J.H."/>
        </authorList>
    </citation>
    <scope>NUCLEOTIDE SEQUENCE [LARGE SCALE GENOMIC DNA]</scope>
    <source>
        <strain evidence="4">Ter331</strain>
    </source>
</reference>
<feature type="transmembrane region" description="Helical" evidence="1">
    <location>
        <begin position="122"/>
        <end position="140"/>
    </location>
</feature>
<reference evidence="3 4" key="1">
    <citation type="journal article" date="2004" name="Environ. Microbiol.">
        <title>Phylogeny-function analysis of (meta)genomic libraries: screening for expression of ribosomal RNA genes by large-insert library fluorescent in situ hybridization (LIL-FISH).</title>
        <authorList>
            <person name="Leveau J.H."/>
            <person name="Gerards S."/>
            <person name="de Boer W."/>
            <person name="van Veen J.A."/>
        </authorList>
    </citation>
    <scope>NUCLEOTIDE SEQUENCE [LARGE SCALE GENOMIC DNA]</scope>
    <source>
        <strain evidence="3 4">Ter331</strain>
    </source>
</reference>
<reference evidence="3 4" key="3">
    <citation type="journal article" date="2008" name="FEMS Microbiol. Ecol.">
        <title>Identification and characterization of genes underlying chitinolysis in Collimonas fungivorans Ter331.</title>
        <authorList>
            <person name="Fritsche K."/>
            <person name="de Boer W."/>
            <person name="Gerards S."/>
            <person name="van den Berg M."/>
            <person name="van Veen J.A."/>
            <person name="Leveau J.H."/>
        </authorList>
    </citation>
    <scope>NUCLEOTIDE SEQUENCE [LARGE SCALE GENOMIC DNA]</scope>
    <source>
        <strain evidence="3 4">Ter331</strain>
    </source>
</reference>
<feature type="transmembrane region" description="Helical" evidence="1">
    <location>
        <begin position="236"/>
        <end position="256"/>
    </location>
</feature>
<organism evidence="3 4">
    <name type="scientific">Collimonas fungivorans (strain Ter331)</name>
    <dbReference type="NCBI Taxonomy" id="1005048"/>
    <lineage>
        <taxon>Bacteria</taxon>
        <taxon>Pseudomonadati</taxon>
        <taxon>Pseudomonadota</taxon>
        <taxon>Betaproteobacteria</taxon>
        <taxon>Burkholderiales</taxon>
        <taxon>Oxalobacteraceae</taxon>
        <taxon>Collimonas</taxon>
    </lineage>
</organism>
<dbReference type="EC" id="2.3.1.-" evidence="3"/>
<accession>G0AHF2</accession>
<gene>
    <name evidence="3" type="ordered locus">CFU_2731</name>
</gene>
<dbReference type="STRING" id="1005048.CFU_2731"/>
<keyword evidence="3" id="KW-0808">Transferase</keyword>
<feature type="domain" description="Acyltransferase 3" evidence="2">
    <location>
        <begin position="7"/>
        <end position="316"/>
    </location>
</feature>
<dbReference type="InterPro" id="IPR050879">
    <property type="entry name" value="Acyltransferase_3"/>
</dbReference>
<protein>
    <submittedName>
        <fullName evidence="3">Putative acyltransferase</fullName>
        <ecNumber evidence="3">2.3.1.-</ecNumber>
    </submittedName>
</protein>
<sequence length="360" mass="40205">MDREKIDAITGLRGLAALLVVYGHALDWFALPWKNHLFGEIGVAIFFSLSGFLMAYLYLGKRFSAINVADYAFSRFSRIAPAYLVILLVSYVIYVNLDPNFVYGISGKNILRHVFFSGNVSVFWSITPEVEFYFLFLLAWAAGSRFLGRSDVAGLLFLALASLILLSYRDIFPGTFVGSKLHYFLFGMIAGVMRSHVDSRDQNRKWFALLHAVSVAALVSIAAGWTVLPFAGNQEFYNSILTAVFSAFLVFGLSFPSAVGNVFFANRAMVLCGEWSFSIYLLHMPIIYLLRKIHSEPFPTFILLPVAVLVLLFSWLNYRLVEKPGARLIKSAGSLFKRKFLTAFPLAAGSRSMPLGGDTR</sequence>
<dbReference type="KEGG" id="cfu:CFU_2731"/>
<evidence type="ECO:0000256" key="1">
    <source>
        <dbReference type="SAM" id="Phobius"/>
    </source>
</evidence>
<keyword evidence="1" id="KW-0472">Membrane</keyword>
<reference evidence="3 4" key="2">
    <citation type="journal article" date="2006" name="J. Microbiol. Methods">
        <title>Genomic flank-sequencing of plasposon insertion sites for rapid identification of functional genes.</title>
        <authorList>
            <person name="Leveau J.H."/>
            <person name="Gerards S."/>
            <person name="Fritsche K."/>
            <person name="Zondag G."/>
            <person name="van Veen J.A."/>
        </authorList>
    </citation>
    <scope>NUCLEOTIDE SEQUENCE [LARGE SCALE GENOMIC DNA]</scope>
    <source>
        <strain evidence="3 4">Ter331</strain>
    </source>
</reference>
<dbReference type="eggNOG" id="COG1835">
    <property type="taxonomic scope" value="Bacteria"/>
</dbReference>
<feature type="transmembrane region" description="Helical" evidence="1">
    <location>
        <begin position="268"/>
        <end position="290"/>
    </location>
</feature>
<feature type="transmembrane region" description="Helical" evidence="1">
    <location>
        <begin position="152"/>
        <end position="169"/>
    </location>
</feature>
<dbReference type="PANTHER" id="PTHR23028:SF53">
    <property type="entry name" value="ACYL_TRANSF_3 DOMAIN-CONTAINING PROTEIN"/>
    <property type="match status" value="1"/>
</dbReference>
<evidence type="ECO:0000313" key="4">
    <source>
        <dbReference type="Proteomes" id="UP000008392"/>
    </source>
</evidence>
<keyword evidence="1" id="KW-1133">Transmembrane helix</keyword>
<evidence type="ECO:0000313" key="3">
    <source>
        <dbReference type="EMBL" id="AEK62558.1"/>
    </source>
</evidence>
<dbReference type="GO" id="GO:0016020">
    <property type="term" value="C:membrane"/>
    <property type="evidence" value="ECO:0007669"/>
    <property type="project" value="TreeGrafter"/>
</dbReference>
<dbReference type="InterPro" id="IPR002656">
    <property type="entry name" value="Acyl_transf_3_dom"/>
</dbReference>
<reference evidence="3 4" key="5">
    <citation type="journal article" date="2011" name="ISME J.">
        <title>Dual transcriptional profiling of a bacterial/fungal confrontation: Collimonas fungivorans versus Aspergillus niger.</title>
        <authorList>
            <person name="Mela F."/>
            <person name="Fritsche K."/>
            <person name="de Boer W."/>
            <person name="van Veen J.A."/>
            <person name="de Graaff L.H."/>
            <person name="van den Berg M."/>
            <person name="Leveau J.H."/>
        </authorList>
    </citation>
    <scope>NUCLEOTIDE SEQUENCE [LARGE SCALE GENOMIC DNA]</scope>
    <source>
        <strain evidence="3 4">Ter331</strain>
    </source>
</reference>
<keyword evidence="1" id="KW-0812">Transmembrane</keyword>
<reference evidence="3 4" key="4">
    <citation type="journal article" date="2010" name="Environ. Microbiol.">
        <title>The bacterial genus Collimonas: mycophagy, weathering and other adaptive solutions to life in oligotrophic soil environments.</title>
        <authorList>
            <person name="Leveau J.H."/>
            <person name="Uroz S."/>
            <person name="de Boer W."/>
        </authorList>
    </citation>
    <scope>NUCLEOTIDE SEQUENCE [LARGE SCALE GENOMIC DNA]</scope>
    <source>
        <strain evidence="3 4">Ter331</strain>
    </source>
</reference>
<feature type="transmembrane region" description="Helical" evidence="1">
    <location>
        <begin position="12"/>
        <end position="31"/>
    </location>
</feature>
<feature type="transmembrane region" description="Helical" evidence="1">
    <location>
        <begin position="209"/>
        <end position="230"/>
    </location>
</feature>
<dbReference type="RefSeq" id="WP_014006711.1">
    <property type="nucleotide sequence ID" value="NC_015856.1"/>
</dbReference>
<dbReference type="PANTHER" id="PTHR23028">
    <property type="entry name" value="ACETYLTRANSFERASE"/>
    <property type="match status" value="1"/>
</dbReference>
<dbReference type="HOGENOM" id="CLU_005679_2_5_4"/>
<keyword evidence="4" id="KW-1185">Reference proteome</keyword>
<dbReference type="Proteomes" id="UP000008392">
    <property type="component" value="Chromosome"/>
</dbReference>
<dbReference type="EMBL" id="CP002745">
    <property type="protein sequence ID" value="AEK62558.1"/>
    <property type="molecule type" value="Genomic_DNA"/>
</dbReference>
<keyword evidence="3" id="KW-0012">Acyltransferase</keyword>
<dbReference type="GO" id="GO:0016747">
    <property type="term" value="F:acyltransferase activity, transferring groups other than amino-acyl groups"/>
    <property type="evidence" value="ECO:0007669"/>
    <property type="project" value="InterPro"/>
</dbReference>
<feature type="transmembrane region" description="Helical" evidence="1">
    <location>
        <begin position="80"/>
        <end position="97"/>
    </location>
</feature>
<evidence type="ECO:0000259" key="2">
    <source>
        <dbReference type="Pfam" id="PF01757"/>
    </source>
</evidence>
<feature type="transmembrane region" description="Helical" evidence="1">
    <location>
        <begin position="181"/>
        <end position="197"/>
    </location>
</feature>
<feature type="transmembrane region" description="Helical" evidence="1">
    <location>
        <begin position="302"/>
        <end position="321"/>
    </location>
</feature>
<dbReference type="GO" id="GO:0000271">
    <property type="term" value="P:polysaccharide biosynthetic process"/>
    <property type="evidence" value="ECO:0007669"/>
    <property type="project" value="TreeGrafter"/>
</dbReference>
<dbReference type="AlphaFoldDB" id="G0AHF2"/>
<dbReference type="Pfam" id="PF01757">
    <property type="entry name" value="Acyl_transf_3"/>
    <property type="match status" value="1"/>
</dbReference>
<feature type="transmembrane region" description="Helical" evidence="1">
    <location>
        <begin position="37"/>
        <end position="59"/>
    </location>
</feature>
<name>G0AHF2_COLFT</name>
<proteinExistence type="predicted"/>